<feature type="transmembrane region" description="Helical" evidence="1">
    <location>
        <begin position="57"/>
        <end position="80"/>
    </location>
</feature>
<reference evidence="3" key="1">
    <citation type="submission" date="2020-09" db="EMBL/GenBank/DDBJ databases">
        <title>Sphingomonas sp., a new species isolated from pork steak.</title>
        <authorList>
            <person name="Heidler von Heilborn D."/>
        </authorList>
    </citation>
    <scope>NUCLEOTIDE SEQUENCE [LARGE SCALE GENOMIC DNA]</scope>
</reference>
<evidence type="ECO:0000313" key="3">
    <source>
        <dbReference type="Proteomes" id="UP000595894"/>
    </source>
</evidence>
<keyword evidence="3" id="KW-1185">Reference proteome</keyword>
<name>A0A974NVU3_9SPHN</name>
<keyword evidence="1" id="KW-0472">Membrane</keyword>
<gene>
    <name evidence="2" type="ORF">H5J25_02860</name>
</gene>
<accession>A0A974NVU3</accession>
<dbReference type="EMBL" id="CP061035">
    <property type="protein sequence ID" value="QQV77737.1"/>
    <property type="molecule type" value="Genomic_DNA"/>
</dbReference>
<evidence type="ECO:0000256" key="1">
    <source>
        <dbReference type="SAM" id="Phobius"/>
    </source>
</evidence>
<feature type="transmembrane region" description="Helical" evidence="1">
    <location>
        <begin position="86"/>
        <end position="106"/>
    </location>
</feature>
<protein>
    <submittedName>
        <fullName evidence="2">Uncharacterized protein</fullName>
    </submittedName>
</protein>
<keyword evidence="1" id="KW-0812">Transmembrane</keyword>
<sequence>MVRLRMFASALSILTLLVTLLAWFLGGSWITLVALVLGAACLAVVAPFDAPSPRERWRVVIACGAYSIAVAAAVVVAQRVESKVTVMVPIVLLVLAGVSCTFWAIATRKRRRIPASRRYYDF</sequence>
<organism evidence="2 3">
    <name type="scientific">Sphingomonas aliaeris</name>
    <dbReference type="NCBI Taxonomy" id="2759526"/>
    <lineage>
        <taxon>Bacteria</taxon>
        <taxon>Pseudomonadati</taxon>
        <taxon>Pseudomonadota</taxon>
        <taxon>Alphaproteobacteria</taxon>
        <taxon>Sphingomonadales</taxon>
        <taxon>Sphingomonadaceae</taxon>
        <taxon>Sphingomonas</taxon>
    </lineage>
</organism>
<keyword evidence="1" id="KW-1133">Transmembrane helix</keyword>
<dbReference type="AlphaFoldDB" id="A0A974NVU3"/>
<dbReference type="Proteomes" id="UP000595894">
    <property type="component" value="Chromosome"/>
</dbReference>
<feature type="transmembrane region" description="Helical" evidence="1">
    <location>
        <begin position="32"/>
        <end position="50"/>
    </location>
</feature>
<proteinExistence type="predicted"/>
<dbReference type="KEGG" id="sari:H5J25_02860"/>
<evidence type="ECO:0000313" key="2">
    <source>
        <dbReference type="EMBL" id="QQV77737.1"/>
    </source>
</evidence>
<dbReference type="RefSeq" id="WP_202094577.1">
    <property type="nucleotide sequence ID" value="NZ_CP061035.1"/>
</dbReference>